<evidence type="ECO:0008006" key="2">
    <source>
        <dbReference type="Google" id="ProtNLM"/>
    </source>
</evidence>
<feature type="non-terminal residue" evidence="1">
    <location>
        <position position="69"/>
    </location>
</feature>
<organism evidence="1">
    <name type="scientific">marine metagenome</name>
    <dbReference type="NCBI Taxonomy" id="408172"/>
    <lineage>
        <taxon>unclassified sequences</taxon>
        <taxon>metagenomes</taxon>
        <taxon>ecological metagenomes</taxon>
    </lineage>
</organism>
<proteinExistence type="predicted"/>
<reference evidence="1" key="1">
    <citation type="submission" date="2018-05" db="EMBL/GenBank/DDBJ databases">
        <authorList>
            <person name="Lanie J.A."/>
            <person name="Ng W.-L."/>
            <person name="Kazmierczak K.M."/>
            <person name="Andrzejewski T.M."/>
            <person name="Davidsen T.M."/>
            <person name="Wayne K.J."/>
            <person name="Tettelin H."/>
            <person name="Glass J.I."/>
            <person name="Rusch D."/>
            <person name="Podicherti R."/>
            <person name="Tsui H.-C.T."/>
            <person name="Winkler M.E."/>
        </authorList>
    </citation>
    <scope>NUCLEOTIDE SEQUENCE</scope>
</reference>
<dbReference type="Pfam" id="PF03437">
    <property type="entry name" value="BtpA"/>
    <property type="match status" value="1"/>
</dbReference>
<dbReference type="PANTHER" id="PTHR21381">
    <property type="entry name" value="ZGC:162297"/>
    <property type="match status" value="1"/>
</dbReference>
<sequence>MSEPVISLDKKTVVAMVHLPALPGSPDYDQEEGMNKILDAVLTDLEALQSGGVDAVMFGNEFDRPYVLK</sequence>
<dbReference type="InterPro" id="IPR005137">
    <property type="entry name" value="BtpA"/>
</dbReference>
<protein>
    <recommendedName>
        <fullName evidence="2">SgcQ protein</fullName>
    </recommendedName>
</protein>
<name>A0A382SS59_9ZZZZ</name>
<dbReference type="EMBL" id="UINC01130767">
    <property type="protein sequence ID" value="SVD12037.1"/>
    <property type="molecule type" value="Genomic_DNA"/>
</dbReference>
<dbReference type="AlphaFoldDB" id="A0A382SS59"/>
<accession>A0A382SS59</accession>
<evidence type="ECO:0000313" key="1">
    <source>
        <dbReference type="EMBL" id="SVD12037.1"/>
    </source>
</evidence>
<gene>
    <name evidence="1" type="ORF">METZ01_LOCUS364891</name>
</gene>
<dbReference type="PANTHER" id="PTHR21381:SF3">
    <property type="entry name" value="SGC REGION PROTEIN SGCQ-RELATED"/>
    <property type="match status" value="1"/>
</dbReference>